<dbReference type="Gramene" id="ONK64936">
    <property type="protein sequence ID" value="ONK64936"/>
    <property type="gene ID" value="A4U43_C07F31640"/>
</dbReference>
<reference evidence="3" key="1">
    <citation type="journal article" date="2017" name="Nat. Commun.">
        <title>The asparagus genome sheds light on the origin and evolution of a young Y chromosome.</title>
        <authorList>
            <person name="Harkess A."/>
            <person name="Zhou J."/>
            <person name="Xu C."/>
            <person name="Bowers J.E."/>
            <person name="Van der Hulst R."/>
            <person name="Ayyampalayam S."/>
            <person name="Mercati F."/>
            <person name="Riccardi P."/>
            <person name="McKain M.R."/>
            <person name="Kakrana A."/>
            <person name="Tang H."/>
            <person name="Ray J."/>
            <person name="Groenendijk J."/>
            <person name="Arikit S."/>
            <person name="Mathioni S.M."/>
            <person name="Nakano M."/>
            <person name="Shan H."/>
            <person name="Telgmann-Rauber A."/>
            <person name="Kanno A."/>
            <person name="Yue Z."/>
            <person name="Chen H."/>
            <person name="Li W."/>
            <person name="Chen Y."/>
            <person name="Xu X."/>
            <person name="Zhang Y."/>
            <person name="Luo S."/>
            <person name="Chen H."/>
            <person name="Gao J."/>
            <person name="Mao Z."/>
            <person name="Pires J.C."/>
            <person name="Luo M."/>
            <person name="Kudrna D."/>
            <person name="Wing R.A."/>
            <person name="Meyers B.C."/>
            <person name="Yi K."/>
            <person name="Kong H."/>
            <person name="Lavrijsen P."/>
            <person name="Sunseri F."/>
            <person name="Falavigna A."/>
            <person name="Ye Y."/>
            <person name="Leebens-Mack J.H."/>
            <person name="Chen G."/>
        </authorList>
    </citation>
    <scope>NUCLEOTIDE SEQUENCE [LARGE SCALE GENOMIC DNA]</scope>
    <source>
        <strain evidence="3">cv. DH0086</strain>
    </source>
</reference>
<dbReference type="AlphaFoldDB" id="A0A5P1EGB2"/>
<feature type="compositionally biased region" description="Polar residues" evidence="1">
    <location>
        <begin position="31"/>
        <end position="41"/>
    </location>
</feature>
<sequence>MNFAKRKTSLSEDNPSLIDDSPNFAGGRANVAQSEDNPSFTKVKQITPKAAPVSLEVNKRQQRSCENKVVFDLNL</sequence>
<protein>
    <submittedName>
        <fullName evidence="2">Uncharacterized protein</fullName>
    </submittedName>
</protein>
<feature type="region of interest" description="Disordered" evidence="1">
    <location>
        <begin position="1"/>
        <end position="41"/>
    </location>
</feature>
<name>A0A5P1EGB2_ASPOF</name>
<evidence type="ECO:0000313" key="2">
    <source>
        <dbReference type="EMBL" id="ONK64936.1"/>
    </source>
</evidence>
<keyword evidence="3" id="KW-1185">Reference proteome</keyword>
<proteinExistence type="predicted"/>
<dbReference type="Proteomes" id="UP000243459">
    <property type="component" value="Chromosome 7"/>
</dbReference>
<accession>A0A5P1EGB2</accession>
<evidence type="ECO:0000256" key="1">
    <source>
        <dbReference type="SAM" id="MobiDB-lite"/>
    </source>
</evidence>
<gene>
    <name evidence="2" type="ORF">A4U43_C07F31640</name>
</gene>
<dbReference type="EMBL" id="CM007387">
    <property type="protein sequence ID" value="ONK64936.1"/>
    <property type="molecule type" value="Genomic_DNA"/>
</dbReference>
<evidence type="ECO:0000313" key="3">
    <source>
        <dbReference type="Proteomes" id="UP000243459"/>
    </source>
</evidence>
<organism evidence="2 3">
    <name type="scientific">Asparagus officinalis</name>
    <name type="common">Garden asparagus</name>
    <dbReference type="NCBI Taxonomy" id="4686"/>
    <lineage>
        <taxon>Eukaryota</taxon>
        <taxon>Viridiplantae</taxon>
        <taxon>Streptophyta</taxon>
        <taxon>Embryophyta</taxon>
        <taxon>Tracheophyta</taxon>
        <taxon>Spermatophyta</taxon>
        <taxon>Magnoliopsida</taxon>
        <taxon>Liliopsida</taxon>
        <taxon>Asparagales</taxon>
        <taxon>Asparagaceae</taxon>
        <taxon>Asparagoideae</taxon>
        <taxon>Asparagus</taxon>
    </lineage>
</organism>